<dbReference type="EMBL" id="CAXDID020000416">
    <property type="protein sequence ID" value="CAL6089125.1"/>
    <property type="molecule type" value="Genomic_DNA"/>
</dbReference>
<evidence type="ECO:0000313" key="2">
    <source>
        <dbReference type="EMBL" id="CAI9938634.1"/>
    </source>
</evidence>
<name>A0AA86U329_9EUKA</name>
<dbReference type="EMBL" id="CATOUU010000710">
    <property type="protein sequence ID" value="CAI9943086.1"/>
    <property type="molecule type" value="Genomic_DNA"/>
</dbReference>
<dbReference type="SUPFAM" id="SSF50475">
    <property type="entry name" value="FMN-binding split barrel"/>
    <property type="match status" value="1"/>
</dbReference>
<accession>A0AA86U329</accession>
<proteinExistence type="predicted"/>
<evidence type="ECO:0000313" key="5">
    <source>
        <dbReference type="EMBL" id="CAL6042406.1"/>
    </source>
</evidence>
<evidence type="ECO:0008006" key="8">
    <source>
        <dbReference type="Google" id="ProtNLM"/>
    </source>
</evidence>
<evidence type="ECO:0000313" key="4">
    <source>
        <dbReference type="EMBL" id="CAL6014185.1"/>
    </source>
</evidence>
<reference evidence="4 7" key="2">
    <citation type="submission" date="2024-07" db="EMBL/GenBank/DDBJ databases">
        <authorList>
            <person name="Akdeniz Z."/>
        </authorList>
    </citation>
    <scope>NUCLEOTIDE SEQUENCE [LARGE SCALE GENOMIC DNA]</scope>
</reference>
<evidence type="ECO:0000313" key="3">
    <source>
        <dbReference type="EMBL" id="CAI9943086.1"/>
    </source>
</evidence>
<evidence type="ECO:0000313" key="1">
    <source>
        <dbReference type="EMBL" id="CAI9918074.1"/>
    </source>
</evidence>
<dbReference type="Gene3D" id="2.30.110.10">
    <property type="entry name" value="Electron Transport, Fmn-binding Protein, Chain A"/>
    <property type="match status" value="1"/>
</dbReference>
<keyword evidence="7" id="KW-1185">Reference proteome</keyword>
<comment type="caution">
    <text evidence="2">The sequence shown here is derived from an EMBL/GenBank/DDBJ whole genome shotgun (WGS) entry which is preliminary data.</text>
</comment>
<evidence type="ECO:0000313" key="6">
    <source>
        <dbReference type="EMBL" id="CAL6089125.1"/>
    </source>
</evidence>
<dbReference type="EMBL" id="CATOUU010000150">
    <property type="protein sequence ID" value="CAI9918074.1"/>
    <property type="molecule type" value="Genomic_DNA"/>
</dbReference>
<evidence type="ECO:0000313" key="7">
    <source>
        <dbReference type="Proteomes" id="UP001642409"/>
    </source>
</evidence>
<dbReference type="InterPro" id="IPR012349">
    <property type="entry name" value="Split_barrel_FMN-bd"/>
</dbReference>
<protein>
    <recommendedName>
        <fullName evidence="8">Pyridoxamine 5'-phosphate oxidase putative domain-containing protein</fullName>
    </recommendedName>
</protein>
<sequence length="143" mass="16881">MAVWSKLSELIQQNNVVHVTYIDLDGYPQIAPMYCYLCKPLNRFIVNCRPLANKVSALQANQKATWYFGPIDKYNLLYVQGNIKIIDNKFQHELFLKQWIETDSQYFKNFDPTHLMLMMDAEKIVESAQGERTILWQKQSKQE</sequence>
<dbReference type="AlphaFoldDB" id="A0AA86U329"/>
<dbReference type="EMBL" id="CATOUU010000656">
    <property type="protein sequence ID" value="CAI9938634.1"/>
    <property type="molecule type" value="Genomic_DNA"/>
</dbReference>
<gene>
    <name evidence="4" type="ORF">HINF_LOCUS24148</name>
    <name evidence="2" type="ORF">HINF_LOCUS26279</name>
    <name evidence="3" type="ORF">HINF_LOCUS30731</name>
    <name evidence="5" type="ORF">HINF_LOCUS39579</name>
    <name evidence="1" type="ORF">HINF_LOCUS5719</name>
    <name evidence="6" type="ORF">HINF_LOCUS64610</name>
</gene>
<dbReference type="EMBL" id="CAXDID020000070">
    <property type="protein sequence ID" value="CAL6014185.1"/>
    <property type="molecule type" value="Genomic_DNA"/>
</dbReference>
<organism evidence="2">
    <name type="scientific">Hexamita inflata</name>
    <dbReference type="NCBI Taxonomy" id="28002"/>
    <lineage>
        <taxon>Eukaryota</taxon>
        <taxon>Metamonada</taxon>
        <taxon>Diplomonadida</taxon>
        <taxon>Hexamitidae</taxon>
        <taxon>Hexamitinae</taxon>
        <taxon>Hexamita</taxon>
    </lineage>
</organism>
<reference evidence="2" key="1">
    <citation type="submission" date="2023-06" db="EMBL/GenBank/DDBJ databases">
        <authorList>
            <person name="Kurt Z."/>
        </authorList>
    </citation>
    <scope>NUCLEOTIDE SEQUENCE</scope>
</reference>
<dbReference type="EMBL" id="CAXDID020000153">
    <property type="protein sequence ID" value="CAL6042406.1"/>
    <property type="molecule type" value="Genomic_DNA"/>
</dbReference>
<dbReference type="Proteomes" id="UP001642409">
    <property type="component" value="Unassembled WGS sequence"/>
</dbReference>